<dbReference type="Proteomes" id="UP001516400">
    <property type="component" value="Unassembled WGS sequence"/>
</dbReference>
<evidence type="ECO:0000313" key="2">
    <source>
        <dbReference type="EMBL" id="KAL3271664.1"/>
    </source>
</evidence>
<keyword evidence="1" id="KW-0732">Signal</keyword>
<feature type="signal peptide" evidence="1">
    <location>
        <begin position="1"/>
        <end position="21"/>
    </location>
</feature>
<dbReference type="AlphaFoldDB" id="A0ABD2MZ37"/>
<feature type="chain" id="PRO_5044797247" evidence="1">
    <location>
        <begin position="22"/>
        <end position="70"/>
    </location>
</feature>
<protein>
    <submittedName>
        <fullName evidence="2">Uncharacterized protein</fullName>
    </submittedName>
</protein>
<name>A0ABD2MZ37_9CUCU</name>
<reference evidence="2 3" key="1">
    <citation type="journal article" date="2021" name="BMC Biol.">
        <title>Horizontally acquired antibacterial genes associated with adaptive radiation of ladybird beetles.</title>
        <authorList>
            <person name="Li H.S."/>
            <person name="Tang X.F."/>
            <person name="Huang Y.H."/>
            <person name="Xu Z.Y."/>
            <person name="Chen M.L."/>
            <person name="Du X.Y."/>
            <person name="Qiu B.Y."/>
            <person name="Chen P.T."/>
            <person name="Zhang W."/>
            <person name="Slipinski A."/>
            <person name="Escalona H.E."/>
            <person name="Waterhouse R.M."/>
            <person name="Zwick A."/>
            <person name="Pang H."/>
        </authorList>
    </citation>
    <scope>NUCLEOTIDE SEQUENCE [LARGE SCALE GENOMIC DNA]</scope>
    <source>
        <strain evidence="2">SYSU2018</strain>
    </source>
</reference>
<comment type="caution">
    <text evidence="2">The sequence shown here is derived from an EMBL/GenBank/DDBJ whole genome shotgun (WGS) entry which is preliminary data.</text>
</comment>
<keyword evidence="3" id="KW-1185">Reference proteome</keyword>
<sequence>MSSKITLGIFVFAVVLSLVLTQNPEQQLLDEASQVAQQIGNATGADIADELALQGIDPSSGFLKQFKPSG</sequence>
<evidence type="ECO:0000256" key="1">
    <source>
        <dbReference type="SAM" id="SignalP"/>
    </source>
</evidence>
<accession>A0ABD2MZ37</accession>
<proteinExistence type="predicted"/>
<evidence type="ECO:0000313" key="3">
    <source>
        <dbReference type="Proteomes" id="UP001516400"/>
    </source>
</evidence>
<dbReference type="EMBL" id="JABFTP020000042">
    <property type="protein sequence ID" value="KAL3271664.1"/>
    <property type="molecule type" value="Genomic_DNA"/>
</dbReference>
<gene>
    <name evidence="2" type="ORF">HHI36_022138</name>
</gene>
<organism evidence="2 3">
    <name type="scientific">Cryptolaemus montrouzieri</name>
    <dbReference type="NCBI Taxonomy" id="559131"/>
    <lineage>
        <taxon>Eukaryota</taxon>
        <taxon>Metazoa</taxon>
        <taxon>Ecdysozoa</taxon>
        <taxon>Arthropoda</taxon>
        <taxon>Hexapoda</taxon>
        <taxon>Insecta</taxon>
        <taxon>Pterygota</taxon>
        <taxon>Neoptera</taxon>
        <taxon>Endopterygota</taxon>
        <taxon>Coleoptera</taxon>
        <taxon>Polyphaga</taxon>
        <taxon>Cucujiformia</taxon>
        <taxon>Coccinelloidea</taxon>
        <taxon>Coccinellidae</taxon>
        <taxon>Scymninae</taxon>
        <taxon>Scymnini</taxon>
        <taxon>Cryptolaemus</taxon>
    </lineage>
</organism>